<feature type="domain" description="3-hydroxyisobutyrate dehydrogenase-like NAD-binding" evidence="5">
    <location>
        <begin position="165"/>
        <end position="285"/>
    </location>
</feature>
<dbReference type="PIRSF" id="PIRSF000103">
    <property type="entry name" value="HIBADH"/>
    <property type="match status" value="1"/>
</dbReference>
<feature type="domain" description="6-phosphogluconate dehydrogenase NADP-binding" evidence="4">
    <location>
        <begin position="3"/>
        <end position="162"/>
    </location>
</feature>
<keyword evidence="2" id="KW-0560">Oxidoreductase</keyword>
<dbReference type="Gene3D" id="3.40.50.720">
    <property type="entry name" value="NAD(P)-binding Rossmann-like Domain"/>
    <property type="match status" value="1"/>
</dbReference>
<dbReference type="InterPro" id="IPR008927">
    <property type="entry name" value="6-PGluconate_DH-like_C_sf"/>
</dbReference>
<reference evidence="6" key="1">
    <citation type="submission" date="2023-02" db="EMBL/GenBank/DDBJ databases">
        <title>Georgenia sp.10Sc9-8, isolated from a soil sample collected from the Taklamakan desert.</title>
        <authorList>
            <person name="Liu S."/>
        </authorList>
    </citation>
    <scope>NUCLEOTIDE SEQUENCE</scope>
    <source>
        <strain evidence="6">10Sc9-8</strain>
    </source>
</reference>
<dbReference type="InterPro" id="IPR051265">
    <property type="entry name" value="HIBADH-related_NP60_sf"/>
</dbReference>
<keyword evidence="3" id="KW-0520">NAD</keyword>
<comment type="similarity">
    <text evidence="1">Belongs to the HIBADH-related family.</text>
</comment>
<dbReference type="InterPro" id="IPR036291">
    <property type="entry name" value="NAD(P)-bd_dom_sf"/>
</dbReference>
<dbReference type="SUPFAM" id="SSF51735">
    <property type="entry name" value="NAD(P)-binding Rossmann-fold domains"/>
    <property type="match status" value="1"/>
</dbReference>
<dbReference type="Pfam" id="PF14833">
    <property type="entry name" value="NAD_binding_11"/>
    <property type="match status" value="1"/>
</dbReference>
<dbReference type="InterPro" id="IPR015815">
    <property type="entry name" value="HIBADH-related"/>
</dbReference>
<dbReference type="EMBL" id="JARACI010000706">
    <property type="protein sequence ID" value="MDD9205899.1"/>
    <property type="molecule type" value="Genomic_DNA"/>
</dbReference>
<evidence type="ECO:0000313" key="6">
    <source>
        <dbReference type="EMBL" id="MDD9205899.1"/>
    </source>
</evidence>
<evidence type="ECO:0000313" key="7">
    <source>
        <dbReference type="Proteomes" id="UP001165561"/>
    </source>
</evidence>
<proteinExistence type="inferred from homology"/>
<evidence type="ECO:0000256" key="2">
    <source>
        <dbReference type="ARBA" id="ARBA00023002"/>
    </source>
</evidence>
<dbReference type="Proteomes" id="UP001165561">
    <property type="component" value="Unassembled WGS sequence"/>
</dbReference>
<dbReference type="InterPro" id="IPR002204">
    <property type="entry name" value="3-OH-isobutyrate_DH-rel_CS"/>
</dbReference>
<evidence type="ECO:0000256" key="3">
    <source>
        <dbReference type="ARBA" id="ARBA00023027"/>
    </source>
</evidence>
<dbReference type="SUPFAM" id="SSF48179">
    <property type="entry name" value="6-phosphogluconate dehydrogenase C-terminal domain-like"/>
    <property type="match status" value="1"/>
</dbReference>
<sequence>MAQIGFLGLGTMGSGMVRNLLQAGHAVTVFNRSPERAEEVVGLGARLASSAAEAAQGADFLMYCFADDRAVEEVVLADGGVAEHVEPSTRVIDLSTISVGTALREHEVYETRGVRFLDAPVFGSRGEAAGGGLWVVVGGAEEDVEAARPVLEPISATLHHMGAKGSGARMKLVGNLLVASQLQALGDALTLARKSGLDLDAVLGVLDVADFRTPIYAGVGRRVLEGDYSPDFALKLLLKDLRLIAGQAQEVGIELPTLATTTDLAEAGVDQGWGEENASAVIKVLAERAQVDLTR</sequence>
<comment type="caution">
    <text evidence="6">The sequence shown here is derived from an EMBL/GenBank/DDBJ whole genome shotgun (WGS) entry which is preliminary data.</text>
</comment>
<dbReference type="Gene3D" id="1.10.1040.10">
    <property type="entry name" value="N-(1-d-carboxylethyl)-l-norvaline Dehydrogenase, domain 2"/>
    <property type="match status" value="1"/>
</dbReference>
<accession>A0ABT5TX97</accession>
<dbReference type="PANTHER" id="PTHR43580">
    <property type="entry name" value="OXIDOREDUCTASE GLYR1-RELATED"/>
    <property type="match status" value="1"/>
</dbReference>
<dbReference type="Pfam" id="PF03446">
    <property type="entry name" value="NAD_binding_2"/>
    <property type="match status" value="1"/>
</dbReference>
<dbReference type="PROSITE" id="PS00895">
    <property type="entry name" value="3_HYDROXYISOBUT_DH"/>
    <property type="match status" value="1"/>
</dbReference>
<name>A0ABT5TX97_9MICO</name>
<dbReference type="PANTHER" id="PTHR43580:SF2">
    <property type="entry name" value="CYTOKINE-LIKE NUCLEAR FACTOR N-PAC"/>
    <property type="match status" value="1"/>
</dbReference>
<evidence type="ECO:0000259" key="4">
    <source>
        <dbReference type="Pfam" id="PF03446"/>
    </source>
</evidence>
<keyword evidence="7" id="KW-1185">Reference proteome</keyword>
<protein>
    <submittedName>
        <fullName evidence="6">NAD(P)-dependent oxidoreductase</fullName>
    </submittedName>
</protein>
<dbReference type="InterPro" id="IPR006115">
    <property type="entry name" value="6PGDH_NADP-bd"/>
</dbReference>
<gene>
    <name evidence="6" type="ORF">PU560_05370</name>
</gene>
<organism evidence="6 7">
    <name type="scientific">Georgenia halotolerans</name>
    <dbReference type="NCBI Taxonomy" id="3028317"/>
    <lineage>
        <taxon>Bacteria</taxon>
        <taxon>Bacillati</taxon>
        <taxon>Actinomycetota</taxon>
        <taxon>Actinomycetes</taxon>
        <taxon>Micrococcales</taxon>
        <taxon>Bogoriellaceae</taxon>
        <taxon>Georgenia</taxon>
    </lineage>
</organism>
<dbReference type="InterPro" id="IPR029154">
    <property type="entry name" value="HIBADH-like_NADP-bd"/>
</dbReference>
<evidence type="ECO:0000259" key="5">
    <source>
        <dbReference type="Pfam" id="PF14833"/>
    </source>
</evidence>
<dbReference type="InterPro" id="IPR013328">
    <property type="entry name" value="6PGD_dom2"/>
</dbReference>
<evidence type="ECO:0000256" key="1">
    <source>
        <dbReference type="ARBA" id="ARBA00009080"/>
    </source>
</evidence>